<dbReference type="InterPro" id="IPR004328">
    <property type="entry name" value="BRO1_dom"/>
</dbReference>
<evidence type="ECO:0000256" key="3">
    <source>
        <dbReference type="ARBA" id="ARBA00022490"/>
    </source>
</evidence>
<dbReference type="AlphaFoldDB" id="A0A9W8UQU1"/>
<dbReference type="CDD" id="cd09242">
    <property type="entry name" value="BRO1_ScBro1_like"/>
    <property type="match status" value="1"/>
</dbReference>
<dbReference type="Gene3D" id="1.25.40.280">
    <property type="entry name" value="alix/aip1 like domains"/>
    <property type="match status" value="1"/>
</dbReference>
<dbReference type="Gene3D" id="1.20.120.560">
    <property type="entry name" value="alix/aip1 in complex with the ypdl late domain"/>
    <property type="match status" value="1"/>
</dbReference>
<dbReference type="GO" id="GO:0043328">
    <property type="term" value="P:protein transport to vacuole involved in ubiquitin-dependent protein catabolic process via the multivesicular body sorting pathway"/>
    <property type="evidence" value="ECO:0007669"/>
    <property type="project" value="TreeGrafter"/>
</dbReference>
<evidence type="ECO:0000259" key="7">
    <source>
        <dbReference type="PROSITE" id="PS51180"/>
    </source>
</evidence>
<evidence type="ECO:0000256" key="1">
    <source>
        <dbReference type="ARBA" id="ARBA00004177"/>
    </source>
</evidence>
<dbReference type="RefSeq" id="XP_056060222.1">
    <property type="nucleotide sequence ID" value="XM_056191955.1"/>
</dbReference>
<reference evidence="8" key="1">
    <citation type="journal article" date="2023" name="Access Microbiol">
        <title>De-novo genome assembly for Akanthomyces muscarius, a biocontrol agent of insect agricultural pests.</title>
        <authorList>
            <person name="Erdos Z."/>
            <person name="Studholme D.J."/>
            <person name="Raymond B."/>
            <person name="Sharma M."/>
        </authorList>
    </citation>
    <scope>NUCLEOTIDE SEQUENCE</scope>
    <source>
        <strain evidence="8">Ve6</strain>
    </source>
</reference>
<dbReference type="InterPro" id="IPR038499">
    <property type="entry name" value="BRO1_sf"/>
</dbReference>
<dbReference type="Pfam" id="PF03097">
    <property type="entry name" value="BRO1"/>
    <property type="match status" value="1"/>
</dbReference>
<sequence length="988" mass="110842">MSQSPMISVPVKATNEIDWVTPLKSYIRNTYGDDPERYAEECETLNRLRQDMRGAGKESTSGRDMLYRYYGQLELLDLRFPIDEQHIKISFTWFDAFTHKPTTQYSLAFEKASVIFNISAILSAHAALQNRADDSTLKIAYHSFQASAGMFTYINENFLHAPSFDLSRETVKALINVMLAQAQEIFMEKQSKDNTKIALRAKLAAQAAYLYSQALEGVQENVTKALFEKGLADDQANQHGIAVARFMAAEALAKEADRLARNFPSNVPSSSNLSAETGAQLQELCKRHYSAVQDKHKEALKDNDYIYHQTVPAEASLPAIAKLPAAKPIPVSELYAGQDIQRITGPDLFAKIVPMAVTESASLYDEEKAKLVRAETEKVDTANGEMAASLDYLRLPGALQVLKGGFDQDIPPDENFRQWCEDIATHDDPASIFEFLNSEKRAIIKKLEESSTSLDREEGVCEKMRSKYSAEWSQQPSARLTTTLRSDIRGYREALDEASRSDGQLASKLQQNEPDFNEMRDAVNSGQVDQMFTRAISQARARSSQATSPAGIEPNLLDADFGESGPSVMDQIAIIEDILKKLNLIKRERNQVLKDLKEKIHNDDISQVLILNKKSISNYENQLFQQELEKFRPHQNRLLQANHKQSALMKELTSTFNALLQDRRVRSEQSKYETVQRQRSSVINRYKRTYQEFLDLYAGLQSAKNWYGEMRDTVQSLEKNVETFVNNRRAEGAQLLDQIERDKSSNRSNQAALEQERLRGLMERMNMEGTKSPPQKSRPAPAPLFQSGQAPRYQQPNTYQGQYQMPNSPPAHQQTYGGYSSPAPPASTFSQPTYNPSQYGITPGPTSPPPNQTSFGMNTMRQGPQSPPPNQTSFSMNTMRQGPQSPPATQTSFGHTHQQPYQSYHQRSYSSQSQSQHVQQQHAQPGYVPPGFVPPPPPPGPPPLGPQQTVHYGNQDYDPTGGRPPGSQARSGQGQQPHDPWAGLSAWK</sequence>
<keyword evidence="9" id="KW-1185">Reference proteome</keyword>
<dbReference type="Pfam" id="PF13949">
    <property type="entry name" value="ALIX_LYPXL_bnd"/>
    <property type="match status" value="1"/>
</dbReference>
<comment type="caution">
    <text evidence="8">The sequence shown here is derived from an EMBL/GenBank/DDBJ whole genome shotgun (WGS) entry which is preliminary data.</text>
</comment>
<feature type="domain" description="BRO1" evidence="7">
    <location>
        <begin position="5"/>
        <end position="386"/>
    </location>
</feature>
<dbReference type="KEGG" id="amus:LMH87_006944"/>
<gene>
    <name evidence="8" type="ORF">LMH87_006944</name>
</gene>
<dbReference type="PROSITE" id="PS51180">
    <property type="entry name" value="BRO1"/>
    <property type="match status" value="1"/>
</dbReference>
<dbReference type="EMBL" id="JAJHUN010000001">
    <property type="protein sequence ID" value="KAJ4165307.1"/>
    <property type="molecule type" value="Genomic_DNA"/>
</dbReference>
<dbReference type="PANTHER" id="PTHR23030">
    <property type="entry name" value="PCD6 INTERACTING PROTEIN-RELATED"/>
    <property type="match status" value="1"/>
</dbReference>
<feature type="compositionally biased region" description="Polar residues" evidence="6">
    <location>
        <begin position="852"/>
        <end position="864"/>
    </location>
</feature>
<dbReference type="GeneID" id="80894103"/>
<dbReference type="InterPro" id="IPR025304">
    <property type="entry name" value="ALIX_V_dom"/>
</dbReference>
<evidence type="ECO:0000256" key="6">
    <source>
        <dbReference type="SAM" id="MobiDB-lite"/>
    </source>
</evidence>
<protein>
    <recommendedName>
        <fullName evidence="5">BRO domain-containing protein 1</fullName>
    </recommendedName>
</protein>
<feature type="compositionally biased region" description="Polar residues" evidence="6">
    <location>
        <begin position="827"/>
        <end position="840"/>
    </location>
</feature>
<accession>A0A9W8UQU1</accession>
<dbReference type="PANTHER" id="PTHR23030:SF30">
    <property type="entry name" value="TYROSINE-PROTEIN PHOSPHATASE NON-RECEPTOR TYPE 23"/>
    <property type="match status" value="1"/>
</dbReference>
<feature type="region of interest" description="Disordered" evidence="6">
    <location>
        <begin position="767"/>
        <end position="988"/>
    </location>
</feature>
<dbReference type="Gene3D" id="1.20.140.50">
    <property type="entry name" value="alix/aip1 like domains"/>
    <property type="match status" value="1"/>
</dbReference>
<evidence type="ECO:0000256" key="2">
    <source>
        <dbReference type="ARBA" id="ARBA00004496"/>
    </source>
</evidence>
<name>A0A9W8UQU1_AKAMU</name>
<comment type="subcellular location">
    <subcellularLocation>
        <location evidence="2">Cytoplasm</location>
    </subcellularLocation>
    <subcellularLocation>
        <location evidence="1">Endosome</location>
    </subcellularLocation>
</comment>
<feature type="compositionally biased region" description="Polar residues" evidence="6">
    <location>
        <begin position="871"/>
        <end position="896"/>
    </location>
</feature>
<evidence type="ECO:0000256" key="5">
    <source>
        <dbReference type="ARBA" id="ARBA00041284"/>
    </source>
</evidence>
<feature type="compositionally biased region" description="Pro residues" evidence="6">
    <location>
        <begin position="927"/>
        <end position="945"/>
    </location>
</feature>
<feature type="compositionally biased region" description="Low complexity" evidence="6">
    <location>
        <begin position="897"/>
        <end position="926"/>
    </location>
</feature>
<dbReference type="Proteomes" id="UP001144673">
    <property type="component" value="Chromosome 1"/>
</dbReference>
<dbReference type="SMART" id="SM01041">
    <property type="entry name" value="BRO1"/>
    <property type="match status" value="1"/>
</dbReference>
<organism evidence="8 9">
    <name type="scientific">Akanthomyces muscarius</name>
    <name type="common">Entomopathogenic fungus</name>
    <name type="synonym">Lecanicillium muscarium</name>
    <dbReference type="NCBI Taxonomy" id="2231603"/>
    <lineage>
        <taxon>Eukaryota</taxon>
        <taxon>Fungi</taxon>
        <taxon>Dikarya</taxon>
        <taxon>Ascomycota</taxon>
        <taxon>Pezizomycotina</taxon>
        <taxon>Sordariomycetes</taxon>
        <taxon>Hypocreomycetidae</taxon>
        <taxon>Hypocreales</taxon>
        <taxon>Cordycipitaceae</taxon>
        <taxon>Akanthomyces</taxon>
    </lineage>
</organism>
<proteinExistence type="predicted"/>
<feature type="compositionally biased region" description="Polar residues" evidence="6">
    <location>
        <begin position="786"/>
        <end position="818"/>
    </location>
</feature>
<keyword evidence="4" id="KW-0967">Endosome</keyword>
<evidence type="ECO:0000313" key="8">
    <source>
        <dbReference type="EMBL" id="KAJ4165307.1"/>
    </source>
</evidence>
<keyword evidence="3" id="KW-0963">Cytoplasm</keyword>
<dbReference type="GO" id="GO:0005768">
    <property type="term" value="C:endosome"/>
    <property type="evidence" value="ECO:0007669"/>
    <property type="project" value="UniProtKB-SubCell"/>
</dbReference>
<dbReference type="CDD" id="cd09237">
    <property type="entry name" value="V_ScBro1_like"/>
    <property type="match status" value="1"/>
</dbReference>
<evidence type="ECO:0000256" key="4">
    <source>
        <dbReference type="ARBA" id="ARBA00022753"/>
    </source>
</evidence>
<evidence type="ECO:0000313" key="9">
    <source>
        <dbReference type="Proteomes" id="UP001144673"/>
    </source>
</evidence>